<dbReference type="PANTHER" id="PTHR31415">
    <property type="entry name" value="OS05G0367900 PROTEIN"/>
    <property type="match status" value="1"/>
</dbReference>
<evidence type="ECO:0000256" key="5">
    <source>
        <dbReference type="SAM" id="Phobius"/>
    </source>
</evidence>
<evidence type="ECO:0000256" key="1">
    <source>
        <dbReference type="ARBA" id="ARBA00004167"/>
    </source>
</evidence>
<reference evidence="7 8" key="1">
    <citation type="submission" date="2022-03" db="EMBL/GenBank/DDBJ databases">
        <authorList>
            <person name="Nunn A."/>
            <person name="Chopra R."/>
            <person name="Nunn A."/>
            <person name="Contreras Garrido A."/>
        </authorList>
    </citation>
    <scope>NUCLEOTIDE SEQUENCE [LARGE SCALE GENOMIC DNA]</scope>
</reference>
<evidence type="ECO:0000259" key="6">
    <source>
        <dbReference type="Pfam" id="PF03168"/>
    </source>
</evidence>
<keyword evidence="4 5" id="KW-0472">Membrane</keyword>
<comment type="subcellular location">
    <subcellularLocation>
        <location evidence="1">Membrane</location>
        <topology evidence="1">Single-pass membrane protein</topology>
    </subcellularLocation>
</comment>
<evidence type="ECO:0000256" key="4">
    <source>
        <dbReference type="ARBA" id="ARBA00023136"/>
    </source>
</evidence>
<sequence>MSKKCCHHENKWRKRLKRICAGLVIFNFILLVTILLIWAILQPKKPRFILQDVTVSAFNVTSPNLLTSTFQVTIYSRNPNDNIGIYYDKIDVYATYQSQQITYFTQIPPTYQGHKDANVWSPFLSGDNVPVAPYNGIALSQDQADGTVILFIKLNARVRWKVGTTLTTGKYGLHVKCPAYITFGNQNTGIVVGNAVKYQLSSSCSVSV</sequence>
<keyword evidence="2 5" id="KW-0812">Transmembrane</keyword>
<gene>
    <name evidence="7" type="ORF">TAV2_LOCUS8213</name>
</gene>
<organism evidence="7 8">
    <name type="scientific">Thlaspi arvense</name>
    <name type="common">Field penny-cress</name>
    <dbReference type="NCBI Taxonomy" id="13288"/>
    <lineage>
        <taxon>Eukaryota</taxon>
        <taxon>Viridiplantae</taxon>
        <taxon>Streptophyta</taxon>
        <taxon>Embryophyta</taxon>
        <taxon>Tracheophyta</taxon>
        <taxon>Spermatophyta</taxon>
        <taxon>Magnoliopsida</taxon>
        <taxon>eudicotyledons</taxon>
        <taxon>Gunneridae</taxon>
        <taxon>Pentapetalae</taxon>
        <taxon>rosids</taxon>
        <taxon>malvids</taxon>
        <taxon>Brassicales</taxon>
        <taxon>Brassicaceae</taxon>
        <taxon>Thlaspideae</taxon>
        <taxon>Thlaspi</taxon>
    </lineage>
</organism>
<keyword evidence="8" id="KW-1185">Reference proteome</keyword>
<feature type="domain" description="Late embryogenesis abundant protein LEA-2 subgroup" evidence="6">
    <location>
        <begin position="76"/>
        <end position="177"/>
    </location>
</feature>
<dbReference type="EMBL" id="CAJVSB020000260">
    <property type="protein sequence ID" value="CAH2049131.1"/>
    <property type="molecule type" value="Genomic_DNA"/>
</dbReference>
<dbReference type="Pfam" id="PF03168">
    <property type="entry name" value="LEA_2"/>
    <property type="match status" value="1"/>
</dbReference>
<evidence type="ECO:0000313" key="7">
    <source>
        <dbReference type="EMBL" id="CAH2049131.1"/>
    </source>
</evidence>
<proteinExistence type="predicted"/>
<evidence type="ECO:0000256" key="3">
    <source>
        <dbReference type="ARBA" id="ARBA00022989"/>
    </source>
</evidence>
<dbReference type="GO" id="GO:0005886">
    <property type="term" value="C:plasma membrane"/>
    <property type="evidence" value="ECO:0007669"/>
    <property type="project" value="TreeGrafter"/>
</dbReference>
<protein>
    <recommendedName>
        <fullName evidence="6">Late embryogenesis abundant protein LEA-2 subgroup domain-containing protein</fullName>
    </recommendedName>
</protein>
<name>A0AAU9RVG8_THLAR</name>
<dbReference type="Proteomes" id="UP000836841">
    <property type="component" value="Unassembled WGS sequence"/>
</dbReference>
<dbReference type="GO" id="GO:0098542">
    <property type="term" value="P:defense response to other organism"/>
    <property type="evidence" value="ECO:0007669"/>
    <property type="project" value="InterPro"/>
</dbReference>
<dbReference type="InterPro" id="IPR004864">
    <property type="entry name" value="LEA_2"/>
</dbReference>
<dbReference type="AlphaFoldDB" id="A0AAU9RVG8"/>
<keyword evidence="3 5" id="KW-1133">Transmembrane helix</keyword>
<feature type="transmembrane region" description="Helical" evidence="5">
    <location>
        <begin position="20"/>
        <end position="41"/>
    </location>
</feature>
<evidence type="ECO:0000256" key="2">
    <source>
        <dbReference type="ARBA" id="ARBA00022692"/>
    </source>
</evidence>
<dbReference type="GO" id="GO:0009506">
    <property type="term" value="C:plasmodesma"/>
    <property type="evidence" value="ECO:0007669"/>
    <property type="project" value="TreeGrafter"/>
</dbReference>
<accession>A0AAU9RVG8</accession>
<comment type="caution">
    <text evidence="7">The sequence shown here is derived from an EMBL/GenBank/DDBJ whole genome shotgun (WGS) entry which is preliminary data.</text>
</comment>
<evidence type="ECO:0000313" key="8">
    <source>
        <dbReference type="Proteomes" id="UP000836841"/>
    </source>
</evidence>
<dbReference type="PANTHER" id="PTHR31415:SF51">
    <property type="entry name" value="LATE EMBRYOGENESIS ABUNDANT (LEA) HYDROXYPROLINE-RICH GLYCOPROTEIN FAMILY"/>
    <property type="match status" value="1"/>
</dbReference>
<dbReference type="InterPro" id="IPR044839">
    <property type="entry name" value="NDR1-like"/>
</dbReference>